<dbReference type="PANTHER" id="PTHR11117">
    <property type="entry name" value="SUCCINYL-COA LIGASE SUBUNIT ALPHA"/>
    <property type="match status" value="1"/>
</dbReference>
<dbReference type="UniPathway" id="UPA00223">
    <property type="reaction ID" value="UER00999"/>
</dbReference>
<comment type="function">
    <text evidence="5 8">Succinyl-CoA synthetase functions in the citric acid cycle (TCA), coupling the hydrolysis of succinyl-CoA to the synthesis of either ATP or GTP and thus represents the only step of substrate-level phosphorylation in the TCA. The alpha subunit of the enzyme binds the substrates coenzyme A and phosphate, while succinate binding and nucleotide specificity is provided by the beta subunit.</text>
</comment>
<dbReference type="FunFam" id="3.40.50.720:FF:000277">
    <property type="entry name" value="Succinate--CoA ligase [ADP-forming] subunit alpha"/>
    <property type="match status" value="1"/>
</dbReference>
<reference evidence="13 14" key="1">
    <citation type="journal article" date="2019" name="Nat. Microbiol.">
        <title>Mediterranean grassland soil C-N compound turnover is dependent on rainfall and depth, and is mediated by genomically divergent microorganisms.</title>
        <authorList>
            <person name="Diamond S."/>
            <person name="Andeer P.F."/>
            <person name="Li Z."/>
            <person name="Crits-Christoph A."/>
            <person name="Burstein D."/>
            <person name="Anantharaman K."/>
            <person name="Lane K.R."/>
            <person name="Thomas B.C."/>
            <person name="Pan C."/>
            <person name="Northen T.R."/>
            <person name="Banfield J.F."/>
        </authorList>
    </citation>
    <scope>NUCLEOTIDE SEQUENCE [LARGE SCALE GENOMIC DNA]</scope>
    <source>
        <strain evidence="11">WS_1</strain>
        <strain evidence="12">WS_5</strain>
    </source>
</reference>
<dbReference type="GO" id="GO:0006099">
    <property type="term" value="P:tricarboxylic acid cycle"/>
    <property type="evidence" value="ECO:0007669"/>
    <property type="project" value="UniProtKB-UniRule"/>
</dbReference>
<evidence type="ECO:0000256" key="3">
    <source>
        <dbReference type="ARBA" id="ARBA00022741"/>
    </source>
</evidence>
<gene>
    <name evidence="5 12" type="primary">sucD</name>
    <name evidence="11" type="ORF">E6K71_03495</name>
    <name evidence="12" type="ORF">E6K75_07090</name>
</gene>
<dbReference type="SMART" id="SM00881">
    <property type="entry name" value="CoA_binding"/>
    <property type="match status" value="1"/>
</dbReference>
<dbReference type="InterPro" id="IPR036291">
    <property type="entry name" value="NAD(P)-bd_dom_sf"/>
</dbReference>
<feature type="binding site" evidence="5">
    <location>
        <position position="43"/>
    </location>
    <ligand>
        <name>CoA</name>
        <dbReference type="ChEBI" id="CHEBI:57287"/>
    </ligand>
</feature>
<dbReference type="SUPFAM" id="SSF52210">
    <property type="entry name" value="Succinyl-CoA synthetase domains"/>
    <property type="match status" value="1"/>
</dbReference>
<keyword evidence="2 5" id="KW-0436">Ligase</keyword>
<dbReference type="FunFam" id="3.40.50.261:FF:000006">
    <property type="entry name" value="Succinate--CoA ligase [ADP-forming] subunit alpha"/>
    <property type="match status" value="1"/>
</dbReference>
<dbReference type="GO" id="GO:0009361">
    <property type="term" value="C:succinate-CoA ligase complex (ADP-forming)"/>
    <property type="evidence" value="ECO:0007669"/>
    <property type="project" value="TreeGrafter"/>
</dbReference>
<dbReference type="EMBL" id="VBOV01000170">
    <property type="protein sequence ID" value="TMQ57355.1"/>
    <property type="molecule type" value="Genomic_DNA"/>
</dbReference>
<evidence type="ECO:0000313" key="12">
    <source>
        <dbReference type="EMBL" id="TMQ57355.1"/>
    </source>
</evidence>
<comment type="catalytic activity">
    <reaction evidence="5">
        <text>GTP + succinate + CoA = succinyl-CoA + GDP + phosphate</text>
        <dbReference type="Rhea" id="RHEA:22120"/>
        <dbReference type="ChEBI" id="CHEBI:30031"/>
        <dbReference type="ChEBI" id="CHEBI:37565"/>
        <dbReference type="ChEBI" id="CHEBI:43474"/>
        <dbReference type="ChEBI" id="CHEBI:57287"/>
        <dbReference type="ChEBI" id="CHEBI:57292"/>
        <dbReference type="ChEBI" id="CHEBI:58189"/>
    </reaction>
</comment>
<dbReference type="EC" id="6.2.1.5" evidence="5"/>
<dbReference type="PANTHER" id="PTHR11117:SF2">
    <property type="entry name" value="SUCCINATE--COA LIGASE [ADP_GDP-FORMING] SUBUNIT ALPHA, MITOCHONDRIAL"/>
    <property type="match status" value="1"/>
</dbReference>
<dbReference type="PIRSF" id="PIRSF001553">
    <property type="entry name" value="SucCS_alpha"/>
    <property type="match status" value="1"/>
</dbReference>
<feature type="binding site" evidence="5">
    <location>
        <begin position="17"/>
        <end position="20"/>
    </location>
    <ligand>
        <name>CoA</name>
        <dbReference type="ChEBI" id="CHEBI:57287"/>
    </ligand>
</feature>
<dbReference type="InterPro" id="IPR016102">
    <property type="entry name" value="Succinyl-CoA_synth-like"/>
</dbReference>
<dbReference type="InterPro" id="IPR033847">
    <property type="entry name" value="Citrt_syn/SCS-alpha_CS"/>
</dbReference>
<dbReference type="GO" id="GO:0004776">
    <property type="term" value="F:succinate-CoA ligase (GDP-forming) activity"/>
    <property type="evidence" value="ECO:0007669"/>
    <property type="project" value="TreeGrafter"/>
</dbReference>
<keyword evidence="1 5" id="KW-0816">Tricarboxylic acid cycle</keyword>
<dbReference type="InterPro" id="IPR003781">
    <property type="entry name" value="CoA-bd"/>
</dbReference>
<dbReference type="NCBIfam" id="NF004230">
    <property type="entry name" value="PRK05678.1"/>
    <property type="match status" value="1"/>
</dbReference>
<evidence type="ECO:0000259" key="10">
    <source>
        <dbReference type="SMART" id="SM00881"/>
    </source>
</evidence>
<dbReference type="SUPFAM" id="SSF51735">
    <property type="entry name" value="NAD(P)-binding Rossmann-fold domains"/>
    <property type="match status" value="1"/>
</dbReference>
<proteinExistence type="inferred from homology"/>
<dbReference type="HAMAP" id="MF_01988">
    <property type="entry name" value="Succ_CoA_alpha"/>
    <property type="match status" value="1"/>
</dbReference>
<sequence length="326" mass="33870">MSVLIGRATRVLVQGITGRDGAFHTRGMLDYGTKVVAGVTPGKGGEKVHSVPVFDSVEEAVARTGANCSVIYVPAALAQDAIYEAVDSGIPLVVCISEGIPVRDMVEVAAYMRGRHGRLVGPNCPGLISPGQSKVGIMPGSIVKPGKVGVVSRSGTLTYEVVWQLTRAGLGQSTCIGIGGDPIVGTRFADMLALYEQDPGTEAIVLIGEIGGSDEEDAALLIKRSITKPVVAFVAGQTAPPGKRMGHAGAIVSGGSGTAQEKMARFQGAGIPVAKTPSEIPGLILAALRPKRKSGLKLLRGRRTKAPKGKSKTPQRASKLPRRRAR</sequence>
<evidence type="ECO:0000256" key="8">
    <source>
        <dbReference type="RuleBase" id="RU000699"/>
    </source>
</evidence>
<keyword evidence="3 5" id="KW-0547">Nucleotide-binding</keyword>
<dbReference type="EMBL" id="VBOR01000046">
    <property type="protein sequence ID" value="TMQ49970.1"/>
    <property type="molecule type" value="Genomic_DNA"/>
</dbReference>
<dbReference type="Proteomes" id="UP000316292">
    <property type="component" value="Unassembled WGS sequence"/>
</dbReference>
<comment type="subunit">
    <text evidence="5 8">Heterotetramer of two alpha and two beta subunits.</text>
</comment>
<comment type="similarity">
    <text evidence="4 5 7">Belongs to the succinate/malate CoA ligase alpha subunit family.</text>
</comment>
<feature type="domain" description="CoA-binding" evidence="10">
    <location>
        <begin position="4"/>
        <end position="100"/>
    </location>
</feature>
<dbReference type="InterPro" id="IPR005810">
    <property type="entry name" value="CoA_lig_alpha"/>
</dbReference>
<dbReference type="GO" id="GO:0004775">
    <property type="term" value="F:succinate-CoA ligase (ADP-forming) activity"/>
    <property type="evidence" value="ECO:0007669"/>
    <property type="project" value="UniProtKB-UniRule"/>
</dbReference>
<dbReference type="InterPro" id="IPR005811">
    <property type="entry name" value="SUCC_ACL_C"/>
</dbReference>
<dbReference type="NCBIfam" id="TIGR01019">
    <property type="entry name" value="sucCoAalpha"/>
    <property type="match status" value="1"/>
</dbReference>
<dbReference type="GO" id="GO:0000166">
    <property type="term" value="F:nucleotide binding"/>
    <property type="evidence" value="ECO:0007669"/>
    <property type="project" value="UniProtKB-KW"/>
</dbReference>
<organism evidence="12 14">
    <name type="scientific">Eiseniibacteriota bacterium</name>
    <dbReference type="NCBI Taxonomy" id="2212470"/>
    <lineage>
        <taxon>Bacteria</taxon>
        <taxon>Candidatus Eiseniibacteriota</taxon>
    </lineage>
</organism>
<comment type="caution">
    <text evidence="12">The sequence shown here is derived from an EMBL/GenBank/DDBJ whole genome shotgun (WGS) entry which is preliminary data.</text>
</comment>
<evidence type="ECO:0000313" key="13">
    <source>
        <dbReference type="Proteomes" id="UP000316292"/>
    </source>
</evidence>
<evidence type="ECO:0000256" key="2">
    <source>
        <dbReference type="ARBA" id="ARBA00022598"/>
    </source>
</evidence>
<feature type="active site" description="Tele-phosphohistidine intermediate" evidence="5 6">
    <location>
        <position position="247"/>
    </location>
</feature>
<dbReference type="PROSITE" id="PS00399">
    <property type="entry name" value="SUCCINYL_COA_LIG_2"/>
    <property type="match status" value="1"/>
</dbReference>
<dbReference type="InterPro" id="IPR017440">
    <property type="entry name" value="Cit_synth/succinyl-CoA_lig_AS"/>
</dbReference>
<protein>
    <recommendedName>
        <fullName evidence="5">Succinate--CoA ligase [ADP-forming] subunit alpha</fullName>
        <ecNumber evidence="5">6.2.1.5</ecNumber>
    </recommendedName>
    <alternativeName>
        <fullName evidence="5">Succinyl-CoA synthetase subunit alpha</fullName>
        <shortName evidence="5">SCS-alpha</shortName>
    </alternativeName>
</protein>
<evidence type="ECO:0000256" key="9">
    <source>
        <dbReference type="SAM" id="MobiDB-lite"/>
    </source>
</evidence>
<feature type="region of interest" description="Disordered" evidence="9">
    <location>
        <begin position="294"/>
        <end position="326"/>
    </location>
</feature>
<name>A0A538T148_UNCEI</name>
<dbReference type="PRINTS" id="PR01798">
    <property type="entry name" value="SCOASYNTHASE"/>
</dbReference>
<evidence type="ECO:0000256" key="1">
    <source>
        <dbReference type="ARBA" id="ARBA00022532"/>
    </source>
</evidence>
<evidence type="ECO:0000256" key="4">
    <source>
        <dbReference type="ARBA" id="ARBA00060724"/>
    </source>
</evidence>
<dbReference type="Pfam" id="PF00549">
    <property type="entry name" value="Ligase_CoA"/>
    <property type="match status" value="1"/>
</dbReference>
<feature type="binding site" evidence="5">
    <location>
        <position position="159"/>
    </location>
    <ligand>
        <name>substrate</name>
        <note>ligand shared with subunit beta</note>
    </ligand>
</feature>
<comment type="caution">
    <text evidence="5">Lacks conserved residue(s) required for the propagation of feature annotation.</text>
</comment>
<evidence type="ECO:0000313" key="11">
    <source>
        <dbReference type="EMBL" id="TMQ49970.1"/>
    </source>
</evidence>
<evidence type="ECO:0000256" key="5">
    <source>
        <dbReference type="HAMAP-Rule" id="MF_01988"/>
    </source>
</evidence>
<dbReference type="Gene3D" id="3.40.50.261">
    <property type="entry name" value="Succinyl-CoA synthetase domains"/>
    <property type="match status" value="1"/>
</dbReference>
<evidence type="ECO:0000256" key="6">
    <source>
        <dbReference type="PIRSR" id="PIRSR001553-1"/>
    </source>
</evidence>
<evidence type="ECO:0000313" key="14">
    <source>
        <dbReference type="Proteomes" id="UP000320913"/>
    </source>
</evidence>
<dbReference type="AlphaFoldDB" id="A0A538T148"/>
<dbReference type="Gene3D" id="3.40.50.720">
    <property type="entry name" value="NAD(P)-binding Rossmann-like Domain"/>
    <property type="match status" value="1"/>
</dbReference>
<evidence type="ECO:0000256" key="7">
    <source>
        <dbReference type="RuleBase" id="RU000677"/>
    </source>
</evidence>
<comment type="pathway">
    <text evidence="5 8">Carbohydrate metabolism; tricarboxylic acid cycle; succinate from succinyl-CoA (ligase route): step 1/1.</text>
</comment>
<dbReference type="Pfam" id="PF02629">
    <property type="entry name" value="CoA_binding"/>
    <property type="match status" value="1"/>
</dbReference>
<dbReference type="PROSITE" id="PS01216">
    <property type="entry name" value="SUCCINYL_COA_LIG_1"/>
    <property type="match status" value="1"/>
</dbReference>
<comment type="catalytic activity">
    <reaction evidence="5 8">
        <text>succinate + ATP + CoA = succinyl-CoA + ADP + phosphate</text>
        <dbReference type="Rhea" id="RHEA:17661"/>
        <dbReference type="ChEBI" id="CHEBI:30031"/>
        <dbReference type="ChEBI" id="CHEBI:30616"/>
        <dbReference type="ChEBI" id="CHEBI:43474"/>
        <dbReference type="ChEBI" id="CHEBI:57287"/>
        <dbReference type="ChEBI" id="CHEBI:57292"/>
        <dbReference type="ChEBI" id="CHEBI:456216"/>
        <dbReference type="EC" id="6.2.1.5"/>
    </reaction>
</comment>
<accession>A0A538T148</accession>
<dbReference type="Proteomes" id="UP000320913">
    <property type="component" value="Unassembled WGS sequence"/>
</dbReference>